<dbReference type="AlphaFoldDB" id="A0A670IXG8"/>
<evidence type="ECO:0000313" key="1">
    <source>
        <dbReference type="Ensembl" id="ENSPMRP00000015877.1"/>
    </source>
</evidence>
<dbReference type="Ensembl" id="ENSPMRT00000016953.1">
    <property type="protein sequence ID" value="ENSPMRP00000015877.1"/>
    <property type="gene ID" value="ENSPMRG00000010604.1"/>
</dbReference>
<proteinExistence type="predicted"/>
<name>A0A670IXG8_PODMU</name>
<dbReference type="Proteomes" id="UP000472272">
    <property type="component" value="Chromosome 3"/>
</dbReference>
<keyword evidence="2" id="KW-1185">Reference proteome</keyword>
<reference evidence="1" key="2">
    <citation type="submission" date="2025-08" db="UniProtKB">
        <authorList>
            <consortium name="Ensembl"/>
        </authorList>
    </citation>
    <scope>IDENTIFICATION</scope>
</reference>
<organism evidence="1 2">
    <name type="scientific">Podarcis muralis</name>
    <name type="common">Wall lizard</name>
    <name type="synonym">Lacerta muralis</name>
    <dbReference type="NCBI Taxonomy" id="64176"/>
    <lineage>
        <taxon>Eukaryota</taxon>
        <taxon>Metazoa</taxon>
        <taxon>Chordata</taxon>
        <taxon>Craniata</taxon>
        <taxon>Vertebrata</taxon>
        <taxon>Euteleostomi</taxon>
        <taxon>Lepidosauria</taxon>
        <taxon>Squamata</taxon>
        <taxon>Bifurcata</taxon>
        <taxon>Unidentata</taxon>
        <taxon>Episquamata</taxon>
        <taxon>Laterata</taxon>
        <taxon>Lacertibaenia</taxon>
        <taxon>Lacertidae</taxon>
        <taxon>Podarcis</taxon>
    </lineage>
</organism>
<protein>
    <submittedName>
        <fullName evidence="1">Uncharacterized protein</fullName>
    </submittedName>
</protein>
<reference evidence="1" key="3">
    <citation type="submission" date="2025-09" db="UniProtKB">
        <authorList>
            <consortium name="Ensembl"/>
        </authorList>
    </citation>
    <scope>IDENTIFICATION</scope>
</reference>
<reference evidence="1 2" key="1">
    <citation type="journal article" date="2019" name="Proc. Natl. Acad. Sci. U.S.A.">
        <title>Regulatory changes in pterin and carotenoid genes underlie balanced color polymorphisms in the wall lizard.</title>
        <authorList>
            <person name="Andrade P."/>
            <person name="Pinho C."/>
            <person name="Perez I de Lanuza G."/>
            <person name="Afonso S."/>
            <person name="Brejcha J."/>
            <person name="Rubin C.J."/>
            <person name="Wallerman O."/>
            <person name="Pereira P."/>
            <person name="Sabatino S.J."/>
            <person name="Bellati A."/>
            <person name="Pellitteri-Rosa D."/>
            <person name="Bosakova Z."/>
            <person name="Bunikis I."/>
            <person name="Carretero M.A."/>
            <person name="Feiner N."/>
            <person name="Marsik P."/>
            <person name="Pauperio F."/>
            <person name="Salvi D."/>
            <person name="Soler L."/>
            <person name="While G.M."/>
            <person name="Uller T."/>
            <person name="Font E."/>
            <person name="Andersson L."/>
            <person name="Carneiro M."/>
        </authorList>
    </citation>
    <scope>NUCLEOTIDE SEQUENCE</scope>
</reference>
<sequence length="69" mass="7680">MKPCSLSFLEFTATLERSKVIEKNLKEDDISVAKDVKLHLLGTGESGKKHSCEAEETNQSFLTVRAVLQ</sequence>
<accession>A0A670IXG8</accession>
<evidence type="ECO:0000313" key="2">
    <source>
        <dbReference type="Proteomes" id="UP000472272"/>
    </source>
</evidence>